<evidence type="ECO:0000256" key="12">
    <source>
        <dbReference type="ARBA" id="ARBA00048140"/>
    </source>
</evidence>
<comment type="catalytic activity">
    <reaction evidence="12">
        <text>15-oxo-(5S,6R)-dihydroxy-(7E,9E,11Z)-eicosatrienoate + NADH + H(+) = (5S,6R,15S)-trihydroxy-(7E,9E,11Z)-eicosatrienoate + NAD(+)</text>
        <dbReference type="Rhea" id="RHEA:41596"/>
        <dbReference type="ChEBI" id="CHEBI:15378"/>
        <dbReference type="ChEBI" id="CHEBI:57540"/>
        <dbReference type="ChEBI" id="CHEBI:57945"/>
        <dbReference type="ChEBI" id="CHEBI:78325"/>
        <dbReference type="ChEBI" id="CHEBI:78329"/>
    </reaction>
    <physiologicalReaction direction="left-to-right" evidence="12">
        <dbReference type="Rhea" id="RHEA:41597"/>
    </physiologicalReaction>
</comment>
<evidence type="ECO:0000256" key="13">
    <source>
        <dbReference type="ARBA" id="ARBA00048144"/>
    </source>
</evidence>
<dbReference type="Pfam" id="PF00106">
    <property type="entry name" value="adh_short"/>
    <property type="match status" value="1"/>
</dbReference>
<dbReference type="FunFam" id="3.40.50.720:FF:000149">
    <property type="entry name" value="15-hydroxyprostaglandin dehydrogenase [NAD(+)]"/>
    <property type="match status" value="1"/>
</dbReference>
<evidence type="ECO:0000256" key="7">
    <source>
        <dbReference type="ARBA" id="ARBA00042026"/>
    </source>
</evidence>
<dbReference type="GO" id="GO:0047034">
    <property type="term" value="F:15-hydroxyicosatetraenoate dehydrogenase activity"/>
    <property type="evidence" value="ECO:0007669"/>
    <property type="project" value="UniProtKB-EC"/>
</dbReference>
<evidence type="ECO:0000256" key="18">
    <source>
        <dbReference type="ARBA" id="ARBA00048739"/>
    </source>
</evidence>
<comment type="catalytic activity">
    <reaction evidence="18">
        <text>prostaglandin E2 + NAD(+) = 15-oxoprostaglandin E2 + NADH + H(+)</text>
        <dbReference type="Rhea" id="RHEA:11876"/>
        <dbReference type="ChEBI" id="CHEBI:15378"/>
        <dbReference type="ChEBI" id="CHEBI:57400"/>
        <dbReference type="ChEBI" id="CHEBI:57540"/>
        <dbReference type="ChEBI" id="CHEBI:57945"/>
        <dbReference type="ChEBI" id="CHEBI:606564"/>
        <dbReference type="EC" id="1.1.1.141"/>
    </reaction>
    <physiologicalReaction direction="left-to-right" evidence="18">
        <dbReference type="Rhea" id="RHEA:11877"/>
    </physiologicalReaction>
</comment>
<dbReference type="InterPro" id="IPR002347">
    <property type="entry name" value="SDR_fam"/>
</dbReference>
<comment type="function">
    <text evidence="8">Catalyzes the NAD-dependent dehydrogenation (oxidation) of a broad array of hydroxylated polyunsaturated fatty acids (mainly eicosanoids and docosanoids, including prostaglandins, lipoxins and resolvins), yielding their corresponding keto (oxo) metabolites. Decreases the levels of the pro-proliferative prostaglandins such as prostaglandin E2 (whose activity is increased in cancer because of an increase in the expression of cyclooxygenase 2) and generates oxo-fatty acid products that can profoundly influence cell function by abrogating pro-inflammatory cytokine expression. Converts resolvins E1, D1 and D2 to their oxo products, which represents a mode of resolvin inactivation. Resolvin E1 plays important roles during the resolution phase of acute inflammation, while resolvins D1 and D2 have a unique role in obesity-induced adipose inflammation.</text>
</comment>
<evidence type="ECO:0000256" key="15">
    <source>
        <dbReference type="ARBA" id="ARBA00048393"/>
    </source>
</evidence>
<dbReference type="SUPFAM" id="SSF51735">
    <property type="entry name" value="NAD(P)-binding Rossmann-fold domains"/>
    <property type="match status" value="1"/>
</dbReference>
<evidence type="ECO:0000256" key="6">
    <source>
        <dbReference type="ARBA" id="ARBA00041812"/>
    </source>
</evidence>
<comment type="catalytic activity">
    <reaction evidence="14">
        <text>resolvin D1 + NAD(+) = 17-oxoresolvin D1 + NADH + H(+)</text>
        <dbReference type="Rhea" id="RHEA:50128"/>
        <dbReference type="ChEBI" id="CHEBI:15378"/>
        <dbReference type="ChEBI" id="CHEBI:57540"/>
        <dbReference type="ChEBI" id="CHEBI:57945"/>
        <dbReference type="ChEBI" id="CHEBI:132079"/>
        <dbReference type="ChEBI" id="CHEBI:132081"/>
    </reaction>
    <physiologicalReaction direction="left-to-right" evidence="14">
        <dbReference type="Rhea" id="RHEA:50129"/>
    </physiologicalReaction>
</comment>
<comment type="catalytic activity">
    <reaction evidence="20">
        <text>(15S)-hydroxy-(5Z,8Z,11Z,13E)-eicosatetraenoate + NAD(+) = 15-oxo-(5Z,8Z,11Z,13E)-eicosatetraenoate + NADH + H(+)</text>
        <dbReference type="Rhea" id="RHEA:23260"/>
        <dbReference type="ChEBI" id="CHEBI:15378"/>
        <dbReference type="ChEBI" id="CHEBI:57409"/>
        <dbReference type="ChEBI" id="CHEBI:57410"/>
        <dbReference type="ChEBI" id="CHEBI:57540"/>
        <dbReference type="ChEBI" id="CHEBI:57945"/>
        <dbReference type="EC" id="1.1.1.232"/>
    </reaction>
    <physiologicalReaction direction="left-to-right" evidence="20">
        <dbReference type="Rhea" id="RHEA:23261"/>
    </physiologicalReaction>
</comment>
<evidence type="ECO:0000256" key="16">
    <source>
        <dbReference type="ARBA" id="ARBA00048535"/>
    </source>
</evidence>
<comment type="caution">
    <text evidence="23">The sequence shown here is derived from an EMBL/GenBank/DDBJ whole genome shotgun (WGS) entry which is preliminary data.</text>
</comment>
<comment type="catalytic activity">
    <reaction evidence="17">
        <text>prostaglandin A1 + NAD(+) = 15-oxo-prostaglandin A1 + NADH + H(+)</text>
        <dbReference type="Rhea" id="RHEA:41263"/>
        <dbReference type="ChEBI" id="CHEBI:15378"/>
        <dbReference type="ChEBI" id="CHEBI:57398"/>
        <dbReference type="ChEBI" id="CHEBI:57540"/>
        <dbReference type="ChEBI" id="CHEBI:57945"/>
        <dbReference type="ChEBI" id="CHEBI:85072"/>
    </reaction>
    <physiologicalReaction direction="left-to-right" evidence="17">
        <dbReference type="Rhea" id="RHEA:41264"/>
    </physiologicalReaction>
</comment>
<dbReference type="Gene3D" id="3.40.50.720">
    <property type="entry name" value="NAD(P)-binding Rossmann-like Domain"/>
    <property type="match status" value="1"/>
</dbReference>
<evidence type="ECO:0000256" key="5">
    <source>
        <dbReference type="ARBA" id="ARBA00040276"/>
    </source>
</evidence>
<dbReference type="GO" id="GO:0005737">
    <property type="term" value="C:cytoplasm"/>
    <property type="evidence" value="ECO:0007669"/>
    <property type="project" value="TreeGrafter"/>
</dbReference>
<comment type="catalytic activity">
    <reaction evidence="19">
        <text>resolvin D2 + NAD(+) = 16-oxoresolvin D2 + NADH + H(+)</text>
        <dbReference type="Rhea" id="RHEA:53588"/>
        <dbReference type="ChEBI" id="CHEBI:15378"/>
        <dbReference type="ChEBI" id="CHEBI:57540"/>
        <dbReference type="ChEBI" id="CHEBI:57945"/>
        <dbReference type="ChEBI" id="CHEBI:133367"/>
        <dbReference type="ChEBI" id="CHEBI:137498"/>
    </reaction>
    <physiologicalReaction direction="left-to-right" evidence="19">
        <dbReference type="Rhea" id="RHEA:53589"/>
    </physiologicalReaction>
</comment>
<organism evidence="23 24">
    <name type="scientific">Lymnaea stagnalis</name>
    <name type="common">Great pond snail</name>
    <name type="synonym">Helix stagnalis</name>
    <dbReference type="NCBI Taxonomy" id="6523"/>
    <lineage>
        <taxon>Eukaryota</taxon>
        <taxon>Metazoa</taxon>
        <taxon>Spiralia</taxon>
        <taxon>Lophotrochozoa</taxon>
        <taxon>Mollusca</taxon>
        <taxon>Gastropoda</taxon>
        <taxon>Heterobranchia</taxon>
        <taxon>Euthyneura</taxon>
        <taxon>Panpulmonata</taxon>
        <taxon>Hygrophila</taxon>
        <taxon>Lymnaeoidea</taxon>
        <taxon>Lymnaeidae</taxon>
        <taxon>Lymnaea</taxon>
    </lineage>
</organism>
<comment type="catalytic activity">
    <reaction evidence="15">
        <text>resolvin D2 + NAD(+) = 7-oxoresolvin D2 + NADH + H(+)</text>
        <dbReference type="Rhea" id="RHEA:53584"/>
        <dbReference type="ChEBI" id="CHEBI:15378"/>
        <dbReference type="ChEBI" id="CHEBI:57540"/>
        <dbReference type="ChEBI" id="CHEBI:57945"/>
        <dbReference type="ChEBI" id="CHEBI:133367"/>
        <dbReference type="ChEBI" id="CHEBI:137497"/>
    </reaction>
    <physiologicalReaction direction="left-to-right" evidence="15">
        <dbReference type="Rhea" id="RHEA:53585"/>
    </physiologicalReaction>
</comment>
<dbReference type="PANTHER" id="PTHR44229">
    <property type="entry name" value="15-HYDROXYPROSTAGLANDIN DEHYDROGENASE [NAD(+)]"/>
    <property type="match status" value="1"/>
</dbReference>
<reference evidence="23 24" key="1">
    <citation type="submission" date="2024-04" db="EMBL/GenBank/DDBJ databases">
        <authorList>
            <consortium name="Genoscope - CEA"/>
            <person name="William W."/>
        </authorList>
    </citation>
    <scope>NUCLEOTIDE SEQUENCE [LARGE SCALE GENOMIC DNA]</scope>
</reference>
<evidence type="ECO:0000256" key="3">
    <source>
        <dbReference type="ARBA" id="ARBA00038968"/>
    </source>
</evidence>
<evidence type="ECO:0000256" key="2">
    <source>
        <dbReference type="ARBA" id="ARBA00023002"/>
    </source>
</evidence>
<evidence type="ECO:0000313" key="24">
    <source>
        <dbReference type="Proteomes" id="UP001497497"/>
    </source>
</evidence>
<dbReference type="InterPro" id="IPR036291">
    <property type="entry name" value="NAD(P)-bd_dom_sf"/>
</dbReference>
<protein>
    <recommendedName>
        <fullName evidence="5">15-hydroxyprostaglandin dehydrogenase [NAD(+)]</fullName>
        <ecNumber evidence="3">1.1.1.141</ecNumber>
        <ecNumber evidence="4">1.1.1.232</ecNumber>
    </recommendedName>
    <alternativeName>
        <fullName evidence="7">Eicosanoid/docosanoid dehydrogenase [NAD(+)]</fullName>
    </alternativeName>
    <alternativeName>
        <fullName evidence="6">Prostaglandin dehydrogenase 1</fullName>
    </alternativeName>
</protein>
<evidence type="ECO:0000256" key="4">
    <source>
        <dbReference type="ARBA" id="ARBA00039060"/>
    </source>
</evidence>
<sequence>MSVTGKIAIVTGAAHGLGKAFCDILLKNGAKVGLIDLNIDQGQKALSKLEEKYGKNKAMFVKCDVSNIKAMPESFQAIQKNFGGLDIVINNAGVGLEKRDDWEKTVDVNVKGTIKGTILGMEMMRKDKGGKGGVIVNISSMAGLNPTPSGPVYAATKSAIIMYSRSWVHNPELAPNGIRINILAPAFVDTPLFKMLENKENIHAPAIATLVQKKVGVLKPEVVAEALLELLADETKTGAILKIAETTGKEYLTL</sequence>
<name>A0AAV2H5K0_LYMST</name>
<evidence type="ECO:0000256" key="8">
    <source>
        <dbReference type="ARBA" id="ARBA00045705"/>
    </source>
</evidence>
<dbReference type="EC" id="1.1.1.141" evidence="3"/>
<comment type="catalytic activity">
    <reaction evidence="13">
        <text>(11R)-hydroxy-(5Z,8Z,12E,14Z)-eicosatetraenoate + NAD(+) = 11-oxo-(5Z,8Z,12E,14Z)-eicosatetraenoate + NADH + H(+)</text>
        <dbReference type="Rhea" id="RHEA:48640"/>
        <dbReference type="ChEBI" id="CHEBI:15378"/>
        <dbReference type="ChEBI" id="CHEBI:57540"/>
        <dbReference type="ChEBI" id="CHEBI:57945"/>
        <dbReference type="ChEBI" id="CHEBI:78836"/>
        <dbReference type="ChEBI" id="CHEBI:90697"/>
    </reaction>
    <physiologicalReaction direction="left-to-right" evidence="13">
        <dbReference type="Rhea" id="RHEA:48641"/>
    </physiologicalReaction>
</comment>
<evidence type="ECO:0000256" key="21">
    <source>
        <dbReference type="ARBA" id="ARBA00049188"/>
    </source>
</evidence>
<dbReference type="EC" id="1.1.1.232" evidence="4"/>
<evidence type="ECO:0000256" key="9">
    <source>
        <dbReference type="ARBA" id="ARBA00047325"/>
    </source>
</evidence>
<comment type="similarity">
    <text evidence="1 22">Belongs to the short-chain dehydrogenases/reductases (SDR) family.</text>
</comment>
<comment type="catalytic activity">
    <reaction evidence="21">
        <text>resolvin E1 + NAD(+) = 18-oxo-resolvin E1 + NADH + H(+)</text>
        <dbReference type="Rhea" id="RHEA:49244"/>
        <dbReference type="ChEBI" id="CHEBI:15378"/>
        <dbReference type="ChEBI" id="CHEBI:57540"/>
        <dbReference type="ChEBI" id="CHEBI:57945"/>
        <dbReference type="ChEBI" id="CHEBI:91000"/>
        <dbReference type="ChEBI" id="CHEBI:91001"/>
    </reaction>
    <physiologicalReaction direction="left-to-right" evidence="21">
        <dbReference type="Rhea" id="RHEA:49245"/>
    </physiologicalReaction>
</comment>
<dbReference type="AlphaFoldDB" id="A0AAV2H5K0"/>
<evidence type="ECO:0000256" key="17">
    <source>
        <dbReference type="ARBA" id="ARBA00048611"/>
    </source>
</evidence>
<comment type="catalytic activity">
    <reaction evidence="10">
        <text>resolvin D1 + NAD(+) = 8-oxoresolvin D1 + NADH + H(+)</text>
        <dbReference type="Rhea" id="RHEA:50124"/>
        <dbReference type="ChEBI" id="CHEBI:15378"/>
        <dbReference type="ChEBI" id="CHEBI:57540"/>
        <dbReference type="ChEBI" id="CHEBI:57945"/>
        <dbReference type="ChEBI" id="CHEBI:132079"/>
        <dbReference type="ChEBI" id="CHEBI:132080"/>
    </reaction>
    <physiologicalReaction direction="left-to-right" evidence="10">
        <dbReference type="Rhea" id="RHEA:50125"/>
    </physiologicalReaction>
</comment>
<keyword evidence="24" id="KW-1185">Reference proteome</keyword>
<evidence type="ECO:0000256" key="19">
    <source>
        <dbReference type="ARBA" id="ARBA00048921"/>
    </source>
</evidence>
<evidence type="ECO:0000313" key="23">
    <source>
        <dbReference type="EMBL" id="CAL1528935.1"/>
    </source>
</evidence>
<evidence type="ECO:0000256" key="1">
    <source>
        <dbReference type="ARBA" id="ARBA00006484"/>
    </source>
</evidence>
<evidence type="ECO:0000256" key="20">
    <source>
        <dbReference type="ARBA" id="ARBA00049151"/>
    </source>
</evidence>
<comment type="catalytic activity">
    <reaction evidence="11">
        <text>14-hydroxy-(4Z,7Z,10Z,12E,16Z,19Z)-docosahexaenoate + NAD(+) = 14-oxo-(4Z,7Z,10Z,12E,16Z,19Z)-docosahexaenoate + NADH + H(+)</text>
        <dbReference type="Rhea" id="RHEA:48952"/>
        <dbReference type="ChEBI" id="CHEBI:15378"/>
        <dbReference type="ChEBI" id="CHEBI:57540"/>
        <dbReference type="ChEBI" id="CHEBI:57945"/>
        <dbReference type="ChEBI" id="CHEBI:90866"/>
        <dbReference type="ChEBI" id="CHEBI:90867"/>
    </reaction>
    <physiologicalReaction direction="left-to-right" evidence="11">
        <dbReference type="Rhea" id="RHEA:48953"/>
    </physiologicalReaction>
</comment>
<gene>
    <name evidence="23" type="ORF">GSLYS_00003105001</name>
</gene>
<evidence type="ECO:0000256" key="10">
    <source>
        <dbReference type="ARBA" id="ARBA00047672"/>
    </source>
</evidence>
<dbReference type="PANTHER" id="PTHR44229:SF4">
    <property type="entry name" value="15-HYDROXYPROSTAGLANDIN DEHYDROGENASE [NAD(+)]"/>
    <property type="match status" value="1"/>
</dbReference>
<evidence type="ECO:0000256" key="11">
    <source>
        <dbReference type="ARBA" id="ARBA00048008"/>
    </source>
</evidence>
<proteinExistence type="inferred from homology"/>
<dbReference type="PRINTS" id="PR00080">
    <property type="entry name" value="SDRFAMILY"/>
</dbReference>
<accession>A0AAV2H5K0</accession>
<evidence type="ECO:0000256" key="22">
    <source>
        <dbReference type="RuleBase" id="RU000363"/>
    </source>
</evidence>
<dbReference type="EMBL" id="CAXITT010000040">
    <property type="protein sequence ID" value="CAL1528935.1"/>
    <property type="molecule type" value="Genomic_DNA"/>
</dbReference>
<dbReference type="Proteomes" id="UP001497497">
    <property type="component" value="Unassembled WGS sequence"/>
</dbReference>
<comment type="catalytic activity">
    <reaction evidence="16">
        <text>lipoxin A4 + NAD(+) = 15-oxo-(5S,6R)-dihydroxy-(7E,9E,11Z,13E)-eicosatetraenoate + NADH + H(+)</text>
        <dbReference type="Rhea" id="RHEA:41572"/>
        <dbReference type="ChEBI" id="CHEBI:15378"/>
        <dbReference type="ChEBI" id="CHEBI:57540"/>
        <dbReference type="ChEBI" id="CHEBI:57945"/>
        <dbReference type="ChEBI" id="CHEBI:67026"/>
        <dbReference type="ChEBI" id="CHEBI:78311"/>
    </reaction>
    <physiologicalReaction direction="left-to-right" evidence="16">
        <dbReference type="Rhea" id="RHEA:41573"/>
    </physiologicalReaction>
</comment>
<comment type="catalytic activity">
    <reaction evidence="9">
        <text>prostaglandin E1 + NAD(+) = 15-oxoprostaglandin E1 + NADH + H(+)</text>
        <dbReference type="Rhea" id="RHEA:16477"/>
        <dbReference type="ChEBI" id="CHEBI:15378"/>
        <dbReference type="ChEBI" id="CHEBI:57397"/>
        <dbReference type="ChEBI" id="CHEBI:57401"/>
        <dbReference type="ChEBI" id="CHEBI:57540"/>
        <dbReference type="ChEBI" id="CHEBI:57945"/>
    </reaction>
    <physiologicalReaction direction="left-to-right" evidence="9">
        <dbReference type="Rhea" id="RHEA:16478"/>
    </physiologicalReaction>
</comment>
<evidence type="ECO:0000256" key="14">
    <source>
        <dbReference type="ARBA" id="ARBA00048170"/>
    </source>
</evidence>
<keyword evidence="2" id="KW-0560">Oxidoreductase</keyword>
<dbReference type="PRINTS" id="PR00081">
    <property type="entry name" value="GDHRDH"/>
</dbReference>
<dbReference type="GO" id="GO:0016404">
    <property type="term" value="F:15-hydroxyprostaglandin dehydrogenase (NAD+) activity"/>
    <property type="evidence" value="ECO:0007669"/>
    <property type="project" value="UniProtKB-EC"/>
</dbReference>